<dbReference type="PANTHER" id="PTHR20898">
    <property type="entry name" value="DAEDALUS ON 3-RELATED-RELATED"/>
    <property type="match status" value="1"/>
</dbReference>
<dbReference type="InterPro" id="IPR010512">
    <property type="entry name" value="DUF1091"/>
</dbReference>
<keyword evidence="3" id="KW-1185">Reference proteome</keyword>
<evidence type="ECO:0000313" key="4">
    <source>
        <dbReference type="RefSeq" id="XP_011291114.1"/>
    </source>
</evidence>
<name>A0A1I8N5X3_MUSDO</name>
<gene>
    <name evidence="2" type="primary">101887221</name>
    <name evidence="4" type="synonym">LOC101887221</name>
</gene>
<dbReference type="Pfam" id="PF06477">
    <property type="entry name" value="DUF1091"/>
    <property type="match status" value="1"/>
</dbReference>
<reference evidence="4" key="2">
    <citation type="submission" date="2025-04" db="UniProtKB">
        <authorList>
            <consortium name="RefSeq"/>
        </authorList>
    </citation>
    <scope>IDENTIFICATION</scope>
    <source>
        <strain evidence="4">Aabys</strain>
    </source>
</reference>
<dbReference type="SMART" id="SM00697">
    <property type="entry name" value="DM8"/>
    <property type="match status" value="1"/>
</dbReference>
<dbReference type="KEGG" id="mde:101887221"/>
<dbReference type="PANTHER" id="PTHR20898:SF0">
    <property type="entry name" value="DAEDALUS ON 3-RELATED"/>
    <property type="match status" value="1"/>
</dbReference>
<evidence type="ECO:0000313" key="2">
    <source>
        <dbReference type="EnsemblMetazoa" id="MDOA011878-PB"/>
    </source>
</evidence>
<protein>
    <submittedName>
        <fullName evidence="4">Uncharacterized protein LOC101887221</fullName>
    </submittedName>
</protein>
<reference evidence="2" key="1">
    <citation type="submission" date="2020-05" db="UniProtKB">
        <authorList>
            <consortium name="EnsemblMetazoa"/>
        </authorList>
    </citation>
    <scope>IDENTIFICATION</scope>
    <source>
        <strain evidence="2">Aabys</strain>
    </source>
</reference>
<proteinExistence type="predicted"/>
<accession>A0A1I8N5X3</accession>
<dbReference type="EnsemblMetazoa" id="MDOA011878-RB">
    <property type="protein sequence ID" value="MDOA011878-PB"/>
    <property type="gene ID" value="MDOA011878"/>
</dbReference>
<evidence type="ECO:0000256" key="1">
    <source>
        <dbReference type="SAM" id="SignalP"/>
    </source>
</evidence>
<dbReference type="VEuPathDB" id="VectorBase:MDOMA2_016802"/>
<dbReference type="GeneID" id="101887221"/>
<dbReference type="VEuPathDB" id="VectorBase:MDOA011878"/>
<organism evidence="2">
    <name type="scientific">Musca domestica</name>
    <name type="common">House fly</name>
    <dbReference type="NCBI Taxonomy" id="7370"/>
    <lineage>
        <taxon>Eukaryota</taxon>
        <taxon>Metazoa</taxon>
        <taxon>Ecdysozoa</taxon>
        <taxon>Arthropoda</taxon>
        <taxon>Hexapoda</taxon>
        <taxon>Insecta</taxon>
        <taxon>Pterygota</taxon>
        <taxon>Neoptera</taxon>
        <taxon>Endopterygota</taxon>
        <taxon>Diptera</taxon>
        <taxon>Brachycera</taxon>
        <taxon>Muscomorpha</taxon>
        <taxon>Muscoidea</taxon>
        <taxon>Muscidae</taxon>
        <taxon>Musca</taxon>
    </lineage>
</organism>
<dbReference type="AlphaFoldDB" id="A0A1I8N5X3"/>
<dbReference type="RefSeq" id="XP_011291114.1">
    <property type="nucleotide sequence ID" value="XM_011292812.1"/>
</dbReference>
<evidence type="ECO:0000313" key="3">
    <source>
        <dbReference type="Proteomes" id="UP001652621"/>
    </source>
</evidence>
<feature type="signal peptide" evidence="1">
    <location>
        <begin position="1"/>
        <end position="28"/>
    </location>
</feature>
<sequence length="190" mass="22029">MFMKIVNAPMALLLCMLIILIENTGCRTAIFEIKNVTCRKYNKEPVKQISCEFVKRGTNNYSITLQTTFSRNLVRSFKSHVTIDVMPSNSRQIIHLIDLRFNSCMFLQQSLTNQLIKPLIAEFKRVTNLPKKCPYKKDVLYEAKNFSLTKSFIPSYFPSVSYNTTLHHYDRNEIIGTIQIFGGSEQKSKR</sequence>
<dbReference type="Proteomes" id="UP001652621">
    <property type="component" value="Unplaced"/>
</dbReference>
<dbReference type="OrthoDB" id="8061759at2759"/>
<keyword evidence="1" id="KW-0732">Signal</keyword>
<feature type="chain" id="PRO_5044561290" evidence="1">
    <location>
        <begin position="29"/>
        <end position="190"/>
    </location>
</feature>